<feature type="region of interest" description="Disordered" evidence="1">
    <location>
        <begin position="172"/>
        <end position="225"/>
    </location>
</feature>
<feature type="compositionally biased region" description="Low complexity" evidence="1">
    <location>
        <begin position="129"/>
        <end position="149"/>
    </location>
</feature>
<feature type="compositionally biased region" description="Acidic residues" evidence="1">
    <location>
        <begin position="206"/>
        <end position="219"/>
    </location>
</feature>
<dbReference type="OMA" id="HRRRHWT"/>
<evidence type="ECO:0000313" key="2">
    <source>
        <dbReference type="EMBL" id="CCF53953.1"/>
    </source>
</evidence>
<evidence type="ECO:0000256" key="1">
    <source>
        <dbReference type="SAM" id="MobiDB-lite"/>
    </source>
</evidence>
<evidence type="ECO:0000313" key="3">
    <source>
        <dbReference type="Proteomes" id="UP000006174"/>
    </source>
</evidence>
<feature type="region of interest" description="Disordered" evidence="1">
    <location>
        <begin position="129"/>
        <end position="156"/>
    </location>
</feature>
<dbReference type="EMBL" id="CAGI01000187">
    <property type="protein sequence ID" value="CCF53953.1"/>
    <property type="molecule type" value="Genomic_DNA"/>
</dbReference>
<feature type="compositionally biased region" description="Basic and acidic residues" evidence="1">
    <location>
        <begin position="307"/>
        <end position="317"/>
    </location>
</feature>
<name>I2G460_USTHO</name>
<accession>I2G460</accession>
<comment type="caution">
    <text evidence="2">The sequence shown here is derived from an EMBL/GenBank/DDBJ whole genome shotgun (WGS) entry which is preliminary data.</text>
</comment>
<feature type="region of interest" description="Disordered" evidence="1">
    <location>
        <begin position="293"/>
        <end position="317"/>
    </location>
</feature>
<dbReference type="HOGENOM" id="CLU_050726_0_0_1"/>
<proteinExistence type="predicted"/>
<gene>
    <name evidence="2" type="ORF">UHOR_00359</name>
</gene>
<dbReference type="AlphaFoldDB" id="I2G460"/>
<reference evidence="2 3" key="1">
    <citation type="journal article" date="2012" name="Plant Cell">
        <title>Genome comparison of barley and maize smut fungi reveals targeted loss of RNA silencing components and species-specific presence of transposable elements.</title>
        <authorList>
            <person name="Laurie J.D."/>
            <person name="Ali S."/>
            <person name="Linning R."/>
            <person name="Mannhaupt G."/>
            <person name="Wong P."/>
            <person name="Gueldener U."/>
            <person name="Muensterkoetter M."/>
            <person name="Moore R."/>
            <person name="Kahmann R."/>
            <person name="Bakkeren G."/>
            <person name="Schirawski J."/>
        </authorList>
    </citation>
    <scope>NUCLEOTIDE SEQUENCE [LARGE SCALE GENOMIC DNA]</scope>
    <source>
        <strain evidence="3">Uh4875-4</strain>
    </source>
</reference>
<feature type="region of interest" description="Disordered" evidence="1">
    <location>
        <begin position="53"/>
        <end position="72"/>
    </location>
</feature>
<dbReference type="OrthoDB" id="2555859at2759"/>
<protein>
    <submittedName>
        <fullName evidence="2">Uncharacterized protein</fullName>
    </submittedName>
</protein>
<dbReference type="eggNOG" id="ENOG502RCX3">
    <property type="taxonomic scope" value="Eukaryota"/>
</dbReference>
<keyword evidence="3" id="KW-1185">Reference proteome</keyword>
<organism evidence="2 3">
    <name type="scientific">Ustilago hordei</name>
    <name type="common">Barley covered smut fungus</name>
    <dbReference type="NCBI Taxonomy" id="120017"/>
    <lineage>
        <taxon>Eukaryota</taxon>
        <taxon>Fungi</taxon>
        <taxon>Dikarya</taxon>
        <taxon>Basidiomycota</taxon>
        <taxon>Ustilaginomycotina</taxon>
        <taxon>Ustilaginomycetes</taxon>
        <taxon>Ustilaginales</taxon>
        <taxon>Ustilaginaceae</taxon>
        <taxon>Ustilago</taxon>
    </lineage>
</organism>
<dbReference type="Proteomes" id="UP000006174">
    <property type="component" value="Unassembled WGS sequence"/>
</dbReference>
<sequence length="317" mass="34998">MKLEHTRFGALREKSRWLGRKSDRTRIQASSAVTCDGSFASPKVAHLQLSHEELDTHRHGGPSRTSSVDSFGLDHQQPEYSSNSPVLFGDDKELHDPNFVRHNWEMMSGEATLADSQLHIGCVASPRLTSRRSTLSSRMSSRSCSRSGSDAGGHQTRTFGFGVKALSGLSSYAHPGSRRQGSRSSRTKGLQVEGSILRDEEAILYSDDDSSDEDEDEDDEYRHDLYPSRRLALSGRTSAFSHNVPPSPRAFLHPTWATSRPPSPVLPHAEVNAYHRRRHWTVAEGSRACNGAKLDAMPDQLGGHPGALKERSYSQPA</sequence>